<reference evidence="3" key="1">
    <citation type="journal article" date="2018" name="Nat. Plants">
        <title>Whole-genome landscape of Medicago truncatula symbiotic genes.</title>
        <authorList>
            <person name="Pecrix Y."/>
            <person name="Gamas P."/>
            <person name="Carrere S."/>
        </authorList>
    </citation>
    <scope>NUCLEOTIDE SEQUENCE</scope>
    <source>
        <tissue evidence="3">Leaves</tissue>
    </source>
</reference>
<feature type="transmembrane region" description="Helical" evidence="1">
    <location>
        <begin position="12"/>
        <end position="31"/>
    </location>
</feature>
<dbReference type="Gramene" id="rna20925">
    <property type="protein sequence ID" value="RHN58958.1"/>
    <property type="gene ID" value="gene20925"/>
</dbReference>
<gene>
    <name evidence="3" type="ORF">MtrunA17_Chr4g0008011</name>
</gene>
<name>A0A396I2H1_MEDTR</name>
<organism evidence="3">
    <name type="scientific">Medicago truncatula</name>
    <name type="common">Barrel medic</name>
    <name type="synonym">Medicago tribuloides</name>
    <dbReference type="NCBI Taxonomy" id="3880"/>
    <lineage>
        <taxon>Eukaryota</taxon>
        <taxon>Viridiplantae</taxon>
        <taxon>Streptophyta</taxon>
        <taxon>Embryophyta</taxon>
        <taxon>Tracheophyta</taxon>
        <taxon>Spermatophyta</taxon>
        <taxon>Magnoliopsida</taxon>
        <taxon>eudicotyledons</taxon>
        <taxon>Gunneridae</taxon>
        <taxon>Pentapetalae</taxon>
        <taxon>rosids</taxon>
        <taxon>fabids</taxon>
        <taxon>Fabales</taxon>
        <taxon>Fabaceae</taxon>
        <taxon>Papilionoideae</taxon>
        <taxon>50 kb inversion clade</taxon>
        <taxon>NPAAA clade</taxon>
        <taxon>Hologalegina</taxon>
        <taxon>IRL clade</taxon>
        <taxon>Trifolieae</taxon>
        <taxon>Medicago</taxon>
    </lineage>
</organism>
<dbReference type="EMBL" id="PSQE01000004">
    <property type="protein sequence ID" value="RHN58958.1"/>
    <property type="molecule type" value="Genomic_DNA"/>
</dbReference>
<dbReference type="AlphaFoldDB" id="A0A396I2H1"/>
<comment type="caution">
    <text evidence="3">The sequence shown here is derived from an EMBL/GenBank/DDBJ whole genome shotgun (WGS) entry which is preliminary data.</text>
</comment>
<keyword evidence="1" id="KW-0812">Transmembrane</keyword>
<protein>
    <submittedName>
        <fullName evidence="3">Putative Late nodulin</fullName>
    </submittedName>
</protein>
<feature type="domain" description="Late nodulin" evidence="2">
    <location>
        <begin position="9"/>
        <end position="69"/>
    </location>
</feature>
<sequence>MQIERKKNMVETLKLVYVLILFYSIFLGIIVCNSSGITYFDVRCEKDKDCPKPPRINIRINIRCRKGFCVQI</sequence>
<dbReference type="Pfam" id="PF07127">
    <property type="entry name" value="Nodulin_late"/>
    <property type="match status" value="1"/>
</dbReference>
<keyword evidence="1" id="KW-0472">Membrane</keyword>
<keyword evidence="1" id="KW-1133">Transmembrane helix</keyword>
<dbReference type="Proteomes" id="UP000265566">
    <property type="component" value="Chromosome 4"/>
</dbReference>
<evidence type="ECO:0000313" key="3">
    <source>
        <dbReference type="EMBL" id="RHN58958.1"/>
    </source>
</evidence>
<dbReference type="InterPro" id="IPR009810">
    <property type="entry name" value="Nodulin_late_dom"/>
</dbReference>
<evidence type="ECO:0000259" key="2">
    <source>
        <dbReference type="Pfam" id="PF07127"/>
    </source>
</evidence>
<proteinExistence type="predicted"/>
<accession>A0A396I2H1</accession>
<evidence type="ECO:0000256" key="1">
    <source>
        <dbReference type="SAM" id="Phobius"/>
    </source>
</evidence>
<dbReference type="GO" id="GO:0046872">
    <property type="term" value="F:metal ion binding"/>
    <property type="evidence" value="ECO:0007669"/>
    <property type="project" value="InterPro"/>
</dbReference>